<name>A0A1D8GPJ6_9FIRM</name>
<dbReference type="EMBL" id="CP017269">
    <property type="protein sequence ID" value="AOT72807.1"/>
    <property type="molecule type" value="Genomic_DNA"/>
</dbReference>
<evidence type="ECO:0008006" key="3">
    <source>
        <dbReference type="Google" id="ProtNLM"/>
    </source>
</evidence>
<dbReference type="AlphaFoldDB" id="A0A1D8GPJ6"/>
<organism evidence="1 2">
    <name type="scientific">Geosporobacter ferrireducens</name>
    <dbReference type="NCBI Taxonomy" id="1424294"/>
    <lineage>
        <taxon>Bacteria</taxon>
        <taxon>Bacillati</taxon>
        <taxon>Bacillota</taxon>
        <taxon>Clostridia</taxon>
        <taxon>Peptostreptococcales</taxon>
        <taxon>Thermotaleaceae</taxon>
        <taxon>Geosporobacter</taxon>
    </lineage>
</organism>
<keyword evidence="2" id="KW-1185">Reference proteome</keyword>
<dbReference type="RefSeq" id="WP_069981116.1">
    <property type="nucleotide sequence ID" value="NZ_CP017269.1"/>
</dbReference>
<dbReference type="STRING" id="1424294.Gferi_26560"/>
<accession>A0A1D8GPJ6</accession>
<reference evidence="1 2" key="1">
    <citation type="submission" date="2016-09" db="EMBL/GenBank/DDBJ databases">
        <title>Genomic analysis reveals versatility of anaerobic energy metabolism of Geosporobacter ferrireducens IRF9 of phylum Firmicutes.</title>
        <authorList>
            <person name="Kim S.-J."/>
        </authorList>
    </citation>
    <scope>NUCLEOTIDE SEQUENCE [LARGE SCALE GENOMIC DNA]</scope>
    <source>
        <strain evidence="1 2">IRF9</strain>
    </source>
</reference>
<proteinExistence type="predicted"/>
<dbReference type="Proteomes" id="UP000095743">
    <property type="component" value="Chromosome"/>
</dbReference>
<gene>
    <name evidence="1" type="ORF">Gferi_26560</name>
</gene>
<dbReference type="KEGG" id="gfe:Gferi_26560"/>
<dbReference type="OrthoDB" id="9800833at2"/>
<evidence type="ECO:0000313" key="1">
    <source>
        <dbReference type="EMBL" id="AOT72807.1"/>
    </source>
</evidence>
<sequence>MNINYAEAFSNYPEILNAKMIAEILGIGYIKSLKLIKYSDMKYIKIGNVYRVPKKCFVEWLHSDESKVINLEA</sequence>
<protein>
    <recommendedName>
        <fullName evidence="3">Helix-turn-helix domain-containing protein</fullName>
    </recommendedName>
</protein>
<evidence type="ECO:0000313" key="2">
    <source>
        <dbReference type="Proteomes" id="UP000095743"/>
    </source>
</evidence>